<accession>A0ABW3W760</accession>
<evidence type="ECO:0000313" key="3">
    <source>
        <dbReference type="Proteomes" id="UP001597229"/>
    </source>
</evidence>
<feature type="transmembrane region" description="Helical" evidence="1">
    <location>
        <begin position="43"/>
        <end position="64"/>
    </location>
</feature>
<comment type="caution">
    <text evidence="2">The sequence shown here is derived from an EMBL/GenBank/DDBJ whole genome shotgun (WGS) entry which is preliminary data.</text>
</comment>
<proteinExistence type="predicted"/>
<keyword evidence="1" id="KW-0812">Transmembrane</keyword>
<dbReference type="Proteomes" id="UP001597229">
    <property type="component" value="Unassembled WGS sequence"/>
</dbReference>
<dbReference type="RefSeq" id="WP_367920345.1">
    <property type="nucleotide sequence ID" value="NZ_BAABAC010000029.1"/>
</dbReference>
<keyword evidence="1" id="KW-1133">Transmembrane helix</keyword>
<organism evidence="2 3">
    <name type="scientific">Nocardioides ginsengisoli</name>
    <dbReference type="NCBI Taxonomy" id="363868"/>
    <lineage>
        <taxon>Bacteria</taxon>
        <taxon>Bacillati</taxon>
        <taxon>Actinomycetota</taxon>
        <taxon>Actinomycetes</taxon>
        <taxon>Propionibacteriales</taxon>
        <taxon>Nocardioidaceae</taxon>
        <taxon>Nocardioides</taxon>
    </lineage>
</organism>
<evidence type="ECO:0000256" key="1">
    <source>
        <dbReference type="SAM" id="Phobius"/>
    </source>
</evidence>
<protein>
    <submittedName>
        <fullName evidence="2">Uncharacterized protein</fullName>
    </submittedName>
</protein>
<keyword evidence="3" id="KW-1185">Reference proteome</keyword>
<evidence type="ECO:0000313" key="2">
    <source>
        <dbReference type="EMBL" id="MFD1250067.1"/>
    </source>
</evidence>
<name>A0ABW3W760_9ACTN</name>
<keyword evidence="1" id="KW-0472">Membrane</keyword>
<dbReference type="EMBL" id="JBHTLX010000023">
    <property type="protein sequence ID" value="MFD1250067.1"/>
    <property type="molecule type" value="Genomic_DNA"/>
</dbReference>
<sequence length="226" mass="23383">MSDEIADRVGEERARVLLAGAAATVEVAERPPLPAPRSRRRPVMLAAAVVVIAVLVVAIGRLGVDRAVPDAVPSPAPRVPTAPALDPARATAAETFIAWARGRGAAPRFAARVRNMLAGADHFGAPRWNDRPGERASWAGCSGLGFPDCGLDPVAVVLREPGRPRIAAGRPPCADGALPVRYAGAGADIVRLEAPGGGCAGWVVELWIDHRGEIYAVNLARGLAGG</sequence>
<gene>
    <name evidence="2" type="ORF">ACFQ3F_19880</name>
</gene>
<reference evidence="3" key="1">
    <citation type="journal article" date="2019" name="Int. J. Syst. Evol. Microbiol.">
        <title>The Global Catalogue of Microorganisms (GCM) 10K type strain sequencing project: providing services to taxonomists for standard genome sequencing and annotation.</title>
        <authorList>
            <consortium name="The Broad Institute Genomics Platform"/>
            <consortium name="The Broad Institute Genome Sequencing Center for Infectious Disease"/>
            <person name="Wu L."/>
            <person name="Ma J."/>
        </authorList>
    </citation>
    <scope>NUCLEOTIDE SEQUENCE [LARGE SCALE GENOMIC DNA]</scope>
    <source>
        <strain evidence="3">CCUG 52478</strain>
    </source>
</reference>